<reference evidence="1" key="1">
    <citation type="submission" date="2023-10" db="EMBL/GenBank/DDBJ databases">
        <title>Genome assembly of Pristionchus species.</title>
        <authorList>
            <person name="Yoshida K."/>
            <person name="Sommer R.J."/>
        </authorList>
    </citation>
    <scope>NUCLEOTIDE SEQUENCE</scope>
    <source>
        <strain evidence="1">RS0144</strain>
    </source>
</reference>
<gene>
    <name evidence="1" type="ORF">PENTCL1PPCAC_21740</name>
</gene>
<accession>A0AAV5TYE1</accession>
<keyword evidence="2" id="KW-1185">Reference proteome</keyword>
<comment type="caution">
    <text evidence="1">The sequence shown here is derived from an EMBL/GenBank/DDBJ whole genome shotgun (WGS) entry which is preliminary data.</text>
</comment>
<protein>
    <submittedName>
        <fullName evidence="1">Uncharacterized protein</fullName>
    </submittedName>
</protein>
<proteinExistence type="predicted"/>
<evidence type="ECO:0000313" key="2">
    <source>
        <dbReference type="Proteomes" id="UP001432027"/>
    </source>
</evidence>
<feature type="non-terminal residue" evidence="1">
    <location>
        <position position="74"/>
    </location>
</feature>
<sequence length="74" mass="8992">EFWQKKMRPVFERSETMKQCFEQFGFDIITGEWKKNVGLKEETHNVSDVVTGYTSQNRNYLKDYQHVSRTKQKR</sequence>
<dbReference type="AlphaFoldDB" id="A0AAV5TYE1"/>
<organism evidence="1 2">
    <name type="scientific">Pristionchus entomophagus</name>
    <dbReference type="NCBI Taxonomy" id="358040"/>
    <lineage>
        <taxon>Eukaryota</taxon>
        <taxon>Metazoa</taxon>
        <taxon>Ecdysozoa</taxon>
        <taxon>Nematoda</taxon>
        <taxon>Chromadorea</taxon>
        <taxon>Rhabditida</taxon>
        <taxon>Rhabditina</taxon>
        <taxon>Diplogasteromorpha</taxon>
        <taxon>Diplogasteroidea</taxon>
        <taxon>Neodiplogasteridae</taxon>
        <taxon>Pristionchus</taxon>
    </lineage>
</organism>
<dbReference type="Proteomes" id="UP001432027">
    <property type="component" value="Unassembled WGS sequence"/>
</dbReference>
<evidence type="ECO:0000313" key="1">
    <source>
        <dbReference type="EMBL" id="GMS99565.1"/>
    </source>
</evidence>
<feature type="non-terminal residue" evidence="1">
    <location>
        <position position="1"/>
    </location>
</feature>
<name>A0AAV5TYE1_9BILA</name>
<dbReference type="EMBL" id="BTSX01000005">
    <property type="protein sequence ID" value="GMS99565.1"/>
    <property type="molecule type" value="Genomic_DNA"/>
</dbReference>